<dbReference type="Pfam" id="PF01797">
    <property type="entry name" value="Y1_Tnp"/>
    <property type="match status" value="1"/>
</dbReference>
<dbReference type="GO" id="GO:0004803">
    <property type="term" value="F:transposase activity"/>
    <property type="evidence" value="ECO:0007669"/>
    <property type="project" value="InterPro"/>
</dbReference>
<organism evidence="2 3">
    <name type="scientific">Pontibacter diazotrophicus</name>
    <dbReference type="NCBI Taxonomy" id="1400979"/>
    <lineage>
        <taxon>Bacteria</taxon>
        <taxon>Pseudomonadati</taxon>
        <taxon>Bacteroidota</taxon>
        <taxon>Cytophagia</taxon>
        <taxon>Cytophagales</taxon>
        <taxon>Hymenobacteraceae</taxon>
        <taxon>Pontibacter</taxon>
    </lineage>
</organism>
<name>A0A3D8KYQ2_9BACT</name>
<dbReference type="PANTHER" id="PTHR36966">
    <property type="entry name" value="REP-ASSOCIATED TYROSINE TRANSPOSASE"/>
    <property type="match status" value="1"/>
</dbReference>
<keyword evidence="3" id="KW-1185">Reference proteome</keyword>
<dbReference type="NCBIfam" id="NF047646">
    <property type="entry name" value="REP_Tyr_transpos"/>
    <property type="match status" value="1"/>
</dbReference>
<sequence>MSTKYKVYNPEGIYFVTLTVVEWADVFTRRDYCELFSDSLSYCQLEKGLTVYAWCIMTNHAHLICSAPKLSVVLRDLKKYTSRFLIDAIKANPRESRKNWLLWMFKSAAAKSVSHGEYQFWQPAGHQVELNSNELMEQRLEYLHQNPVKAGFVEEPEQWYYSSARDYAGKKGRLEVVLIE</sequence>
<proteinExistence type="predicted"/>
<evidence type="ECO:0000259" key="1">
    <source>
        <dbReference type="SMART" id="SM01321"/>
    </source>
</evidence>
<dbReference type="GO" id="GO:0006313">
    <property type="term" value="P:DNA transposition"/>
    <property type="evidence" value="ECO:0007669"/>
    <property type="project" value="InterPro"/>
</dbReference>
<dbReference type="Gene3D" id="3.30.70.1290">
    <property type="entry name" value="Transposase IS200-like"/>
    <property type="match status" value="1"/>
</dbReference>
<evidence type="ECO:0000313" key="3">
    <source>
        <dbReference type="Proteomes" id="UP000256708"/>
    </source>
</evidence>
<feature type="domain" description="Transposase IS200-like" evidence="1">
    <location>
        <begin position="9"/>
        <end position="146"/>
    </location>
</feature>
<dbReference type="GO" id="GO:0043565">
    <property type="term" value="F:sequence-specific DNA binding"/>
    <property type="evidence" value="ECO:0007669"/>
    <property type="project" value="TreeGrafter"/>
</dbReference>
<gene>
    <name evidence="2" type="ORF">DXT99_26490</name>
</gene>
<accession>A0A3D8KYQ2</accession>
<dbReference type="SMART" id="SM01321">
    <property type="entry name" value="Y1_Tnp"/>
    <property type="match status" value="1"/>
</dbReference>
<evidence type="ECO:0000313" key="2">
    <source>
        <dbReference type="EMBL" id="RDV10359.1"/>
    </source>
</evidence>
<dbReference type="SUPFAM" id="SSF143422">
    <property type="entry name" value="Transposase IS200-like"/>
    <property type="match status" value="1"/>
</dbReference>
<dbReference type="InterPro" id="IPR052715">
    <property type="entry name" value="RAYT_transposase"/>
</dbReference>
<dbReference type="RefSeq" id="WP_115568613.1">
    <property type="nucleotide sequence ID" value="NZ_QRGR01000063.1"/>
</dbReference>
<dbReference type="OrthoDB" id="9788881at2"/>
<dbReference type="EMBL" id="QRGR01000063">
    <property type="protein sequence ID" value="RDV10359.1"/>
    <property type="molecule type" value="Genomic_DNA"/>
</dbReference>
<comment type="caution">
    <text evidence="2">The sequence shown here is derived from an EMBL/GenBank/DDBJ whole genome shotgun (WGS) entry which is preliminary data.</text>
</comment>
<dbReference type="AlphaFoldDB" id="A0A3D8KYQ2"/>
<dbReference type="Proteomes" id="UP000256708">
    <property type="component" value="Unassembled WGS sequence"/>
</dbReference>
<reference evidence="3" key="1">
    <citation type="submission" date="2018-08" db="EMBL/GenBank/DDBJ databases">
        <authorList>
            <person name="Liu Z.-W."/>
            <person name="Du Z.-J."/>
        </authorList>
    </citation>
    <scope>NUCLEOTIDE SEQUENCE [LARGE SCALE GENOMIC DNA]</scope>
    <source>
        <strain evidence="3">H4X</strain>
    </source>
</reference>
<dbReference type="InterPro" id="IPR036515">
    <property type="entry name" value="Transposase_17_sf"/>
</dbReference>
<dbReference type="InterPro" id="IPR002686">
    <property type="entry name" value="Transposase_17"/>
</dbReference>
<dbReference type="PANTHER" id="PTHR36966:SF1">
    <property type="entry name" value="REP-ASSOCIATED TYROSINE TRANSPOSASE"/>
    <property type="match status" value="1"/>
</dbReference>
<protein>
    <submittedName>
        <fullName evidence="2">Transposase</fullName>
    </submittedName>
</protein>